<dbReference type="GO" id="GO:0005634">
    <property type="term" value="C:nucleus"/>
    <property type="evidence" value="ECO:0007669"/>
    <property type="project" value="UniProtKB-SubCell"/>
</dbReference>
<dbReference type="Gene3D" id="1.20.5.170">
    <property type="match status" value="1"/>
</dbReference>
<evidence type="ECO:0000256" key="2">
    <source>
        <dbReference type="ARBA" id="ARBA00007163"/>
    </source>
</evidence>
<protein>
    <recommendedName>
        <fullName evidence="9">BZIP domain-containing protein</fullName>
    </recommendedName>
</protein>
<keyword evidence="5" id="KW-0804">Transcription</keyword>
<dbReference type="GO" id="GO:0001228">
    <property type="term" value="F:DNA-binding transcription activator activity, RNA polymerase II-specific"/>
    <property type="evidence" value="ECO:0007669"/>
    <property type="project" value="TreeGrafter"/>
</dbReference>
<dbReference type="PROSITE" id="PS00036">
    <property type="entry name" value="BZIP_BASIC"/>
    <property type="match status" value="1"/>
</dbReference>
<dbReference type="PANTHER" id="PTHR13044:SF14">
    <property type="entry name" value="CRYPTOCEPHAL, ISOFORM A"/>
    <property type="match status" value="1"/>
</dbReference>
<dbReference type="SUPFAM" id="SSF57959">
    <property type="entry name" value="Leucine zipper domain"/>
    <property type="match status" value="1"/>
</dbReference>
<dbReference type="EMBL" id="JARGDH010000004">
    <property type="protein sequence ID" value="KAL0270523.1"/>
    <property type="molecule type" value="Genomic_DNA"/>
</dbReference>
<keyword evidence="6" id="KW-0539">Nucleus</keyword>
<evidence type="ECO:0000259" key="9">
    <source>
        <dbReference type="PROSITE" id="PS50217"/>
    </source>
</evidence>
<keyword evidence="7" id="KW-0175">Coiled coil</keyword>
<feature type="compositionally biased region" description="Basic and acidic residues" evidence="8">
    <location>
        <begin position="24"/>
        <end position="44"/>
    </location>
</feature>
<accession>A0AAW2HLI9</accession>
<evidence type="ECO:0000256" key="8">
    <source>
        <dbReference type="SAM" id="MobiDB-lite"/>
    </source>
</evidence>
<comment type="caution">
    <text evidence="10">The sequence shown here is derived from an EMBL/GenBank/DDBJ whole genome shotgun (WGS) entry which is preliminary data.</text>
</comment>
<organism evidence="10">
    <name type="scientific">Menopon gallinae</name>
    <name type="common">poultry shaft louse</name>
    <dbReference type="NCBI Taxonomy" id="328185"/>
    <lineage>
        <taxon>Eukaryota</taxon>
        <taxon>Metazoa</taxon>
        <taxon>Ecdysozoa</taxon>
        <taxon>Arthropoda</taxon>
        <taxon>Hexapoda</taxon>
        <taxon>Insecta</taxon>
        <taxon>Pterygota</taxon>
        <taxon>Neoptera</taxon>
        <taxon>Paraneoptera</taxon>
        <taxon>Psocodea</taxon>
        <taxon>Troctomorpha</taxon>
        <taxon>Phthiraptera</taxon>
        <taxon>Amblycera</taxon>
        <taxon>Menoponidae</taxon>
        <taxon>Menopon</taxon>
    </lineage>
</organism>
<evidence type="ECO:0000256" key="5">
    <source>
        <dbReference type="ARBA" id="ARBA00023163"/>
    </source>
</evidence>
<comment type="subcellular location">
    <subcellularLocation>
        <location evidence="1">Nucleus</location>
    </subcellularLocation>
</comment>
<evidence type="ECO:0000256" key="1">
    <source>
        <dbReference type="ARBA" id="ARBA00004123"/>
    </source>
</evidence>
<reference evidence="10" key="1">
    <citation type="journal article" date="2024" name="Gigascience">
        <title>Chromosome-level genome of the poultry shaft louse Menopon gallinae provides insight into the host-switching and adaptive evolution of parasitic lice.</title>
        <authorList>
            <person name="Xu Y."/>
            <person name="Ma L."/>
            <person name="Liu S."/>
            <person name="Liang Y."/>
            <person name="Liu Q."/>
            <person name="He Z."/>
            <person name="Tian L."/>
            <person name="Duan Y."/>
            <person name="Cai W."/>
            <person name="Li H."/>
            <person name="Song F."/>
        </authorList>
    </citation>
    <scope>NUCLEOTIDE SEQUENCE</scope>
    <source>
        <strain evidence="10">Cailab_2023a</strain>
    </source>
</reference>
<evidence type="ECO:0000256" key="6">
    <source>
        <dbReference type="ARBA" id="ARBA00023242"/>
    </source>
</evidence>
<dbReference type="PANTHER" id="PTHR13044">
    <property type="entry name" value="ACTIVATING TRANSCRIPTION FACTOR ATF 4/5"/>
    <property type="match status" value="1"/>
</dbReference>
<dbReference type="InterPro" id="IPR046347">
    <property type="entry name" value="bZIP_sf"/>
</dbReference>
<dbReference type="GO" id="GO:0000977">
    <property type="term" value="F:RNA polymerase II transcription regulatory region sequence-specific DNA binding"/>
    <property type="evidence" value="ECO:0007669"/>
    <property type="project" value="TreeGrafter"/>
</dbReference>
<evidence type="ECO:0000256" key="3">
    <source>
        <dbReference type="ARBA" id="ARBA00023015"/>
    </source>
</evidence>
<keyword evidence="3" id="KW-0805">Transcription regulation</keyword>
<sequence>MAAVVDEVVQGTVPELYYQPSPESVKKLDPLEGGVDKDRSDDRKRVPRKKQSAVNERKKSYQDLMLRKREQNKRAAMRYRQRKKAKAFEMFMEEKTLVNKNKRLQQKVRDIQTEIRALKVLMRVLSINKTS</sequence>
<dbReference type="PROSITE" id="PS50217">
    <property type="entry name" value="BZIP"/>
    <property type="match status" value="1"/>
</dbReference>
<dbReference type="InterPro" id="IPR004827">
    <property type="entry name" value="bZIP"/>
</dbReference>
<proteinExistence type="inferred from homology"/>
<evidence type="ECO:0000256" key="7">
    <source>
        <dbReference type="SAM" id="Coils"/>
    </source>
</evidence>
<dbReference type="SMART" id="SM00338">
    <property type="entry name" value="BRLZ"/>
    <property type="match status" value="1"/>
</dbReference>
<name>A0AAW2HLI9_9NEOP</name>
<dbReference type="Pfam" id="PF07716">
    <property type="entry name" value="bZIP_2"/>
    <property type="match status" value="1"/>
</dbReference>
<gene>
    <name evidence="10" type="ORF">PYX00_007909</name>
</gene>
<evidence type="ECO:0000256" key="4">
    <source>
        <dbReference type="ARBA" id="ARBA00023125"/>
    </source>
</evidence>
<comment type="similarity">
    <text evidence="2">Belongs to the bZIP family.</text>
</comment>
<feature type="domain" description="BZIP" evidence="9">
    <location>
        <begin position="67"/>
        <end position="125"/>
    </location>
</feature>
<keyword evidence="4" id="KW-0238">DNA-binding</keyword>
<feature type="coiled-coil region" evidence="7">
    <location>
        <begin position="94"/>
        <end position="121"/>
    </location>
</feature>
<dbReference type="AlphaFoldDB" id="A0AAW2HLI9"/>
<feature type="region of interest" description="Disordered" evidence="8">
    <location>
        <begin position="20"/>
        <end position="62"/>
    </location>
</feature>
<evidence type="ECO:0000313" key="10">
    <source>
        <dbReference type="EMBL" id="KAL0270523.1"/>
    </source>
</evidence>